<dbReference type="Gene3D" id="3.40.50.720">
    <property type="entry name" value="NAD(P)-binding Rossmann-like Domain"/>
    <property type="match status" value="1"/>
</dbReference>
<protein>
    <submittedName>
        <fullName evidence="4">2-alkenal reductase (NADP(+)-dependent)</fullName>
    </submittedName>
</protein>
<gene>
    <name evidence="4" type="ORF">CJ030_MR3G026052</name>
</gene>
<evidence type="ECO:0000256" key="1">
    <source>
        <dbReference type="ARBA" id="ARBA00023002"/>
    </source>
</evidence>
<feature type="domain" description="Alcohol dehydrogenase-like C-terminal" evidence="2">
    <location>
        <begin position="170"/>
        <end position="302"/>
    </location>
</feature>
<evidence type="ECO:0000313" key="4">
    <source>
        <dbReference type="EMBL" id="KAB1218172.1"/>
    </source>
</evidence>
<feature type="domain" description="Oxidoreductase N-terminal" evidence="3">
    <location>
        <begin position="11"/>
        <end position="120"/>
    </location>
</feature>
<dbReference type="SUPFAM" id="SSF50129">
    <property type="entry name" value="GroES-like"/>
    <property type="match status" value="1"/>
</dbReference>
<dbReference type="PANTHER" id="PTHR43205:SF76">
    <property type="entry name" value="2-ALKENAL REDUCTASE (NADP(+)-DEPENDENT)-LIKE"/>
    <property type="match status" value="1"/>
</dbReference>
<reference evidence="4 5" key="1">
    <citation type="journal article" date="2019" name="Plant Biotechnol. J.">
        <title>The red bayberry genome and genetic basis of sex determination.</title>
        <authorList>
            <person name="Jia H.M."/>
            <person name="Jia H.J."/>
            <person name="Cai Q.L."/>
            <person name="Wang Y."/>
            <person name="Zhao H.B."/>
            <person name="Yang W.F."/>
            <person name="Wang G.Y."/>
            <person name="Li Y.H."/>
            <person name="Zhan D.L."/>
            <person name="Shen Y.T."/>
            <person name="Niu Q.F."/>
            <person name="Chang L."/>
            <person name="Qiu J."/>
            <person name="Zhao L."/>
            <person name="Xie H.B."/>
            <person name="Fu W.Y."/>
            <person name="Jin J."/>
            <person name="Li X.W."/>
            <person name="Jiao Y."/>
            <person name="Zhou C.C."/>
            <person name="Tu T."/>
            <person name="Chai C.Y."/>
            <person name="Gao J.L."/>
            <person name="Fan L.J."/>
            <person name="van de Weg E."/>
            <person name="Wang J.Y."/>
            <person name="Gao Z.S."/>
        </authorList>
    </citation>
    <scope>NUCLEOTIDE SEQUENCE [LARGE SCALE GENOMIC DNA]</scope>
    <source>
        <tissue evidence="4">Leaves</tissue>
    </source>
</reference>
<accession>A0A6A1VYZ4</accession>
<dbReference type="InterPro" id="IPR013149">
    <property type="entry name" value="ADH-like_C"/>
</dbReference>
<dbReference type="FunFam" id="3.40.50.720:FF:000121">
    <property type="entry name" value="Prostaglandin reductase 2"/>
    <property type="match status" value="1"/>
</dbReference>
<dbReference type="AlphaFoldDB" id="A0A6A1VYZ4"/>
<dbReference type="GO" id="GO:0032440">
    <property type="term" value="F:2-alkenal reductase [NAD(P)H] activity"/>
    <property type="evidence" value="ECO:0007669"/>
    <property type="project" value="TreeGrafter"/>
</dbReference>
<evidence type="ECO:0000259" key="2">
    <source>
        <dbReference type="Pfam" id="PF00107"/>
    </source>
</evidence>
<dbReference type="Proteomes" id="UP000516437">
    <property type="component" value="Chromosome 3"/>
</dbReference>
<dbReference type="Gene3D" id="3.90.180.10">
    <property type="entry name" value="Medium-chain alcohol dehydrogenases, catalytic domain"/>
    <property type="match status" value="1"/>
</dbReference>
<proteinExistence type="predicted"/>
<organism evidence="4 5">
    <name type="scientific">Morella rubra</name>
    <name type="common">Chinese bayberry</name>
    <dbReference type="NCBI Taxonomy" id="262757"/>
    <lineage>
        <taxon>Eukaryota</taxon>
        <taxon>Viridiplantae</taxon>
        <taxon>Streptophyta</taxon>
        <taxon>Embryophyta</taxon>
        <taxon>Tracheophyta</taxon>
        <taxon>Spermatophyta</taxon>
        <taxon>Magnoliopsida</taxon>
        <taxon>eudicotyledons</taxon>
        <taxon>Gunneridae</taxon>
        <taxon>Pentapetalae</taxon>
        <taxon>rosids</taxon>
        <taxon>fabids</taxon>
        <taxon>Fagales</taxon>
        <taxon>Myricaceae</taxon>
        <taxon>Morella</taxon>
    </lineage>
</organism>
<sequence>MTSVGEKVSNKQVIFRNFVSGFPKESDMYVTTRTIKLTAPEGSNAVLVKNLYLSIDPFLIVLMRPPSNNLSQLGTFIPGSPLSGYGMAKVLESGHPNFKEGDLVWGITRWEEYSLLTETDTLFKIQHADVPLSYYTGILGMPGMTAYVGFYEICSPKKGEYVFVSAASGAVGQLVGQFAKLLGCYVVGSAGSQEKVELLKSKFGFDKAFNYKEEHDLDAALKRYFPEGIDIYFDNVGGKTLDTVLLNMRDKGRIAVCGMISQYNLDEPEGLKNSMCILIKRIRMEGFHINYHYHLYPKFLDTVLPYIREGKIVYVEDIDEGLESGPAALVGLFHGRNVGKKVVVVARE</sequence>
<dbReference type="CDD" id="cd08295">
    <property type="entry name" value="double_bond_reductase_like"/>
    <property type="match status" value="1"/>
</dbReference>
<dbReference type="SUPFAM" id="SSF51735">
    <property type="entry name" value="NAD(P)-binding Rossmann-fold domains"/>
    <property type="match status" value="1"/>
</dbReference>
<name>A0A6A1VYZ4_9ROSI</name>
<dbReference type="InterPro" id="IPR011032">
    <property type="entry name" value="GroES-like_sf"/>
</dbReference>
<evidence type="ECO:0000313" key="5">
    <source>
        <dbReference type="Proteomes" id="UP000516437"/>
    </source>
</evidence>
<dbReference type="PANTHER" id="PTHR43205">
    <property type="entry name" value="PROSTAGLANDIN REDUCTASE"/>
    <property type="match status" value="1"/>
</dbReference>
<keyword evidence="5" id="KW-1185">Reference proteome</keyword>
<keyword evidence="1" id="KW-0560">Oxidoreductase</keyword>
<comment type="caution">
    <text evidence="4">The sequence shown here is derived from an EMBL/GenBank/DDBJ whole genome shotgun (WGS) entry which is preliminary data.</text>
</comment>
<dbReference type="Pfam" id="PF00107">
    <property type="entry name" value="ADH_zinc_N"/>
    <property type="match status" value="1"/>
</dbReference>
<evidence type="ECO:0000259" key="3">
    <source>
        <dbReference type="Pfam" id="PF16884"/>
    </source>
</evidence>
<dbReference type="InterPro" id="IPR036291">
    <property type="entry name" value="NAD(P)-bd_dom_sf"/>
</dbReference>
<dbReference type="InterPro" id="IPR041694">
    <property type="entry name" value="ADH_N_2"/>
</dbReference>
<dbReference type="OrthoDB" id="809632at2759"/>
<dbReference type="EMBL" id="RXIC02000021">
    <property type="protein sequence ID" value="KAB1218172.1"/>
    <property type="molecule type" value="Genomic_DNA"/>
</dbReference>
<dbReference type="InterPro" id="IPR045010">
    <property type="entry name" value="MDR_fam"/>
</dbReference>
<dbReference type="Pfam" id="PF16884">
    <property type="entry name" value="ADH_N_2"/>
    <property type="match status" value="1"/>
</dbReference>